<evidence type="ECO:0000313" key="2">
    <source>
        <dbReference type="EMBL" id="ADI38096.1"/>
    </source>
</evidence>
<evidence type="ECO:0000256" key="1">
    <source>
        <dbReference type="SAM" id="Phobius"/>
    </source>
</evidence>
<accession>D6YVD5</accession>
<gene>
    <name evidence="2" type="ordered locus">wcw_0729</name>
</gene>
<protein>
    <submittedName>
        <fullName evidence="2">Uncharacterized protein</fullName>
    </submittedName>
</protein>
<dbReference type="eggNOG" id="ENOG502ZUA3">
    <property type="taxonomic scope" value="Bacteria"/>
</dbReference>
<keyword evidence="1" id="KW-1133">Transmembrane helix</keyword>
<dbReference type="RefSeq" id="WP_013181815.1">
    <property type="nucleotide sequence ID" value="NC_014225.1"/>
</dbReference>
<dbReference type="EMBL" id="CP001928">
    <property type="protein sequence ID" value="ADI38096.1"/>
    <property type="molecule type" value="Genomic_DNA"/>
</dbReference>
<keyword evidence="1" id="KW-0812">Transmembrane</keyword>
<keyword evidence="1" id="KW-0472">Membrane</keyword>
<organism evidence="2 3">
    <name type="scientific">Waddlia chondrophila (strain ATCC VR-1470 / WSU 86-1044)</name>
    <dbReference type="NCBI Taxonomy" id="716544"/>
    <lineage>
        <taxon>Bacteria</taxon>
        <taxon>Pseudomonadati</taxon>
        <taxon>Chlamydiota</taxon>
        <taxon>Chlamydiia</taxon>
        <taxon>Parachlamydiales</taxon>
        <taxon>Waddliaceae</taxon>
        <taxon>Waddlia</taxon>
    </lineage>
</organism>
<feature type="transmembrane region" description="Helical" evidence="1">
    <location>
        <begin position="85"/>
        <end position="112"/>
    </location>
</feature>
<evidence type="ECO:0000313" key="3">
    <source>
        <dbReference type="Proteomes" id="UP000001505"/>
    </source>
</evidence>
<reference evidence="2 3" key="1">
    <citation type="journal article" date="2010" name="PLoS ONE">
        <title>The Waddlia genome: a window into chlamydial biology.</title>
        <authorList>
            <person name="Bertelli C."/>
            <person name="Collyn F."/>
            <person name="Croxatto A."/>
            <person name="Ruckert C."/>
            <person name="Polkinghorne A."/>
            <person name="Kebbi-Beghdadi C."/>
            <person name="Goesmann A."/>
            <person name="Vaughan L."/>
            <person name="Greub G."/>
        </authorList>
    </citation>
    <scope>NUCLEOTIDE SEQUENCE [LARGE SCALE GENOMIC DNA]</scope>
    <source>
        <strain evidence="3">ATCC VR-1470 / WSU 86-1044</strain>
    </source>
</reference>
<sequence>MYQVPRIFHKDPRLSVPNSVQNQEKSILGKIWHVARVILIGLAGAAMFATNPTLFTLGFISGIIWDAKVQEITDKIKSIWKSQTGGVLLLAGIASFLALQVTWAAGSIFYAANLGRCMVQRAQRAVNSWDDTDRMHFANEFG</sequence>
<dbReference type="AlphaFoldDB" id="D6YVD5"/>
<dbReference type="HOGENOM" id="CLU_1815040_0_0_0"/>
<dbReference type="KEGG" id="wch:wcw_0729"/>
<dbReference type="Proteomes" id="UP000001505">
    <property type="component" value="Chromosome"/>
</dbReference>
<name>D6YVD5_WADCW</name>
<feature type="transmembrane region" description="Helical" evidence="1">
    <location>
        <begin position="37"/>
        <end position="65"/>
    </location>
</feature>
<keyword evidence="3" id="KW-1185">Reference proteome</keyword>
<proteinExistence type="predicted"/>